<feature type="region of interest" description="Disordered" evidence="1">
    <location>
        <begin position="157"/>
        <end position="181"/>
    </location>
</feature>
<keyword evidence="2" id="KW-0472">Membrane</keyword>
<dbReference type="KEGG" id="fcy:FRACYDRAFT_232205"/>
<keyword evidence="2" id="KW-0812">Transmembrane</keyword>
<evidence type="ECO:0000313" key="4">
    <source>
        <dbReference type="Proteomes" id="UP000095751"/>
    </source>
</evidence>
<gene>
    <name evidence="3" type="ORF">FRACYDRAFT_232205</name>
</gene>
<keyword evidence="2" id="KW-1133">Transmembrane helix</keyword>
<feature type="compositionally biased region" description="Basic and acidic residues" evidence="1">
    <location>
        <begin position="471"/>
        <end position="493"/>
    </location>
</feature>
<sequence length="535" mass="59599">MNEIGDENGHPTVPAVVDGDDQYQIKHKKIKRKPGLPQRVDMTGNLVAYFSTTSEGNNILRQSNRKLPSEFPYSQQQQQQQQHPQGSVEARLEKLLQEYPDNERALLLAKKLKARKMSKEKNMNHTPSPRFIEGQLNERERSLGSPSLLHIQALYGSSNNNNETQTTHDKNPSSSSSSSLSKAQCLSKSIIKQQKDRLIDVCVNINNTEEAIDKDKDSIEINNEVTATNEKLHGFDLCPSSSIDGRETDNNTTSKIGALLGDIGEKYGNGDSIGPVKREHYSTDDDYETMESKTSIERTSLEENKGKGEGESPRGTVVKKSKNNNQLKGAKQNNQKKYSTKVREKNTSTTKKNKSSVLRKSSTSSSTTTWSMEETIKCDIIENAPDIVSSDKIMYNTDNNTRNSNMMVQHNVSDDERITKGKKNNILLGKKQLFGSEADYDTVMSMLLLDTTEDAVSELLVPVGLFVDDEGKGKDGSDDEELGRRDRDHDSDKNTTVTTTIRFHRLCILLGITVLVVTAIIGLGFVLGFVSSKWS</sequence>
<organism evidence="3 4">
    <name type="scientific">Fragilariopsis cylindrus CCMP1102</name>
    <dbReference type="NCBI Taxonomy" id="635003"/>
    <lineage>
        <taxon>Eukaryota</taxon>
        <taxon>Sar</taxon>
        <taxon>Stramenopiles</taxon>
        <taxon>Ochrophyta</taxon>
        <taxon>Bacillariophyta</taxon>
        <taxon>Bacillariophyceae</taxon>
        <taxon>Bacillariophycidae</taxon>
        <taxon>Bacillariales</taxon>
        <taxon>Bacillariaceae</taxon>
        <taxon>Fragilariopsis</taxon>
    </lineage>
</organism>
<evidence type="ECO:0000256" key="1">
    <source>
        <dbReference type="SAM" id="MobiDB-lite"/>
    </source>
</evidence>
<feature type="region of interest" description="Disordered" evidence="1">
    <location>
        <begin position="1"/>
        <end position="20"/>
    </location>
</feature>
<reference evidence="3 4" key="1">
    <citation type="submission" date="2016-09" db="EMBL/GenBank/DDBJ databases">
        <title>Extensive genetic diversity and differential bi-allelic expression allows diatom success in the polar Southern Ocean.</title>
        <authorList>
            <consortium name="DOE Joint Genome Institute"/>
            <person name="Mock T."/>
            <person name="Otillar R.P."/>
            <person name="Strauss J."/>
            <person name="Dupont C."/>
            <person name="Frickenhaus S."/>
            <person name="Maumus F."/>
            <person name="Mcmullan M."/>
            <person name="Sanges R."/>
            <person name="Schmutz J."/>
            <person name="Toseland A."/>
            <person name="Valas R."/>
            <person name="Veluchamy A."/>
            <person name="Ward B.J."/>
            <person name="Allen A."/>
            <person name="Barry K."/>
            <person name="Falciatore A."/>
            <person name="Ferrante M."/>
            <person name="Fortunato A.E."/>
            <person name="Gloeckner G."/>
            <person name="Gruber A."/>
            <person name="Hipkin R."/>
            <person name="Janech M."/>
            <person name="Kroth P."/>
            <person name="Leese F."/>
            <person name="Lindquist E."/>
            <person name="Lyon B.R."/>
            <person name="Martin J."/>
            <person name="Mayer C."/>
            <person name="Parker M."/>
            <person name="Quesneville H."/>
            <person name="Raymond J."/>
            <person name="Uhlig C."/>
            <person name="Valentin K.U."/>
            <person name="Worden A.Z."/>
            <person name="Armbrust E.V."/>
            <person name="Bowler C."/>
            <person name="Green B."/>
            <person name="Moulton V."/>
            <person name="Van Oosterhout C."/>
            <person name="Grigoriev I."/>
        </authorList>
    </citation>
    <scope>NUCLEOTIDE SEQUENCE [LARGE SCALE GENOMIC DNA]</scope>
    <source>
        <strain evidence="3 4">CCMP1102</strain>
    </source>
</reference>
<name>A0A1E7FV76_9STRA</name>
<dbReference type="Proteomes" id="UP000095751">
    <property type="component" value="Unassembled WGS sequence"/>
</dbReference>
<dbReference type="AlphaFoldDB" id="A0A1E7FV76"/>
<feature type="region of interest" description="Disordered" evidence="1">
    <location>
        <begin position="69"/>
        <end position="88"/>
    </location>
</feature>
<keyword evidence="4" id="KW-1185">Reference proteome</keyword>
<evidence type="ECO:0000313" key="3">
    <source>
        <dbReference type="EMBL" id="OEU22051.1"/>
    </source>
</evidence>
<feature type="transmembrane region" description="Helical" evidence="2">
    <location>
        <begin position="508"/>
        <end position="530"/>
    </location>
</feature>
<protein>
    <submittedName>
        <fullName evidence="3">Uncharacterized protein</fullName>
    </submittedName>
</protein>
<feature type="region of interest" description="Disordered" evidence="1">
    <location>
        <begin position="263"/>
        <end position="369"/>
    </location>
</feature>
<evidence type="ECO:0000256" key="2">
    <source>
        <dbReference type="SAM" id="Phobius"/>
    </source>
</evidence>
<proteinExistence type="predicted"/>
<feature type="compositionally biased region" description="Basic and acidic residues" evidence="1">
    <location>
        <begin position="290"/>
        <end position="312"/>
    </location>
</feature>
<dbReference type="InParanoid" id="A0A1E7FV76"/>
<dbReference type="EMBL" id="KV784353">
    <property type="protein sequence ID" value="OEU22051.1"/>
    <property type="molecule type" value="Genomic_DNA"/>
</dbReference>
<accession>A0A1E7FV76</accession>
<feature type="region of interest" description="Disordered" evidence="1">
    <location>
        <begin position="471"/>
        <end position="494"/>
    </location>
</feature>
<feature type="compositionally biased region" description="Polar residues" evidence="1">
    <location>
        <begin position="323"/>
        <end position="337"/>
    </location>
</feature>